<keyword evidence="12 16" id="KW-1133">Transmembrane helix</keyword>
<dbReference type="AlphaFoldDB" id="A0A834WDL3"/>
<dbReference type="SUPFAM" id="SSF57850">
    <property type="entry name" value="RING/U-box"/>
    <property type="match status" value="1"/>
</dbReference>
<dbReference type="EMBL" id="JAAIUW010000009">
    <property type="protein sequence ID" value="KAF7817128.1"/>
    <property type="molecule type" value="Genomic_DNA"/>
</dbReference>
<evidence type="ECO:0000256" key="4">
    <source>
        <dbReference type="ARBA" id="ARBA00012483"/>
    </source>
</evidence>
<dbReference type="GO" id="GO:0061630">
    <property type="term" value="F:ubiquitin protein ligase activity"/>
    <property type="evidence" value="ECO:0007669"/>
    <property type="project" value="UniProtKB-EC"/>
</dbReference>
<keyword evidence="5" id="KW-0808">Transferase</keyword>
<dbReference type="PROSITE" id="PS50089">
    <property type="entry name" value="ZF_RING_2"/>
    <property type="match status" value="1"/>
</dbReference>
<evidence type="ECO:0000256" key="15">
    <source>
        <dbReference type="PROSITE-ProRule" id="PRU00175"/>
    </source>
</evidence>
<dbReference type="PANTHER" id="PTHR46539">
    <property type="entry name" value="E3 UBIQUITIN-PROTEIN LIGASE ATL42"/>
    <property type="match status" value="1"/>
</dbReference>
<keyword evidence="7" id="KW-0479">Metal-binding</keyword>
<comment type="caution">
    <text evidence="19">The sequence shown here is derived from an EMBL/GenBank/DDBJ whole genome shotgun (WGS) entry which is preliminary data.</text>
</comment>
<evidence type="ECO:0000256" key="8">
    <source>
        <dbReference type="ARBA" id="ARBA00022729"/>
    </source>
</evidence>
<dbReference type="GO" id="GO:0016020">
    <property type="term" value="C:membrane"/>
    <property type="evidence" value="ECO:0007669"/>
    <property type="project" value="UniProtKB-SubCell"/>
</dbReference>
<feature type="transmembrane region" description="Helical" evidence="16">
    <location>
        <begin position="40"/>
        <end position="60"/>
    </location>
</feature>
<keyword evidence="8 17" id="KW-0732">Signal</keyword>
<evidence type="ECO:0000313" key="19">
    <source>
        <dbReference type="EMBL" id="KAF7817128.1"/>
    </source>
</evidence>
<feature type="domain" description="RING-type" evidence="18">
    <location>
        <begin position="119"/>
        <end position="161"/>
    </location>
</feature>
<evidence type="ECO:0000256" key="17">
    <source>
        <dbReference type="SAM" id="SignalP"/>
    </source>
</evidence>
<keyword evidence="6 16" id="KW-0812">Transmembrane</keyword>
<feature type="signal peptide" evidence="17">
    <location>
        <begin position="1"/>
        <end position="21"/>
    </location>
</feature>
<dbReference type="SMART" id="SM00184">
    <property type="entry name" value="RING"/>
    <property type="match status" value="1"/>
</dbReference>
<dbReference type="InterPro" id="IPR013083">
    <property type="entry name" value="Znf_RING/FYVE/PHD"/>
</dbReference>
<dbReference type="InterPro" id="IPR001841">
    <property type="entry name" value="Znf_RING"/>
</dbReference>
<dbReference type="Gene3D" id="3.30.40.10">
    <property type="entry name" value="Zinc/RING finger domain, C3HC4 (zinc finger)"/>
    <property type="match status" value="1"/>
</dbReference>
<sequence>MWKPFLGFIMLLSFFFINVQPQETSENLPEMPQTLHPSKGIVIAVLTIMFAISFFLLAYVKFCRTSPFSLNRLLNRDVNFQGLTQRASTTYSGIDKQVIEALPFFKFSSLKGSKQGLECCVCLSKFEDTEVLRLLPKCKHGFHMNCIDKWLETHSTCPLCRYRVDPADIKAFTCSISSRFLQVPSNLTQDPTLEIFVQREESRGEEGSSKFSSFWNIGERWKLVHSQQRVNHKIVISDTVATRSRWSDLNSSDLLSLNCEMLNDVSGRRVCGSKEEENWLRSMSEIANVARFEEKRMKELGVSTSSGYNGKEERLRKMWLAIVERTVKWFAGGDRSLREMEHKLLTV</sequence>
<evidence type="ECO:0000313" key="20">
    <source>
        <dbReference type="Proteomes" id="UP000634136"/>
    </source>
</evidence>
<feature type="chain" id="PRO_5033047608" description="RING-type E3 ubiquitin transferase" evidence="17">
    <location>
        <begin position="22"/>
        <end position="347"/>
    </location>
</feature>
<comment type="pathway">
    <text evidence="3">Protein modification; protein ubiquitination.</text>
</comment>
<organism evidence="19 20">
    <name type="scientific">Senna tora</name>
    <dbReference type="NCBI Taxonomy" id="362788"/>
    <lineage>
        <taxon>Eukaryota</taxon>
        <taxon>Viridiplantae</taxon>
        <taxon>Streptophyta</taxon>
        <taxon>Embryophyta</taxon>
        <taxon>Tracheophyta</taxon>
        <taxon>Spermatophyta</taxon>
        <taxon>Magnoliopsida</taxon>
        <taxon>eudicotyledons</taxon>
        <taxon>Gunneridae</taxon>
        <taxon>Pentapetalae</taxon>
        <taxon>rosids</taxon>
        <taxon>fabids</taxon>
        <taxon>Fabales</taxon>
        <taxon>Fabaceae</taxon>
        <taxon>Caesalpinioideae</taxon>
        <taxon>Cassia clade</taxon>
        <taxon>Senna</taxon>
    </lineage>
</organism>
<evidence type="ECO:0000256" key="7">
    <source>
        <dbReference type="ARBA" id="ARBA00022723"/>
    </source>
</evidence>
<evidence type="ECO:0000256" key="5">
    <source>
        <dbReference type="ARBA" id="ARBA00022679"/>
    </source>
</evidence>
<comment type="similarity">
    <text evidence="14">Belongs to the RING-type zinc finger family. ATL subfamily.</text>
</comment>
<gene>
    <name evidence="19" type="ORF">G2W53_031097</name>
</gene>
<dbReference type="GO" id="GO:0008270">
    <property type="term" value="F:zinc ion binding"/>
    <property type="evidence" value="ECO:0007669"/>
    <property type="project" value="UniProtKB-KW"/>
</dbReference>
<keyword evidence="20" id="KW-1185">Reference proteome</keyword>
<comment type="catalytic activity">
    <reaction evidence="1">
        <text>S-ubiquitinyl-[E2 ubiquitin-conjugating enzyme]-L-cysteine + [acceptor protein]-L-lysine = [E2 ubiquitin-conjugating enzyme]-L-cysteine + N(6)-ubiquitinyl-[acceptor protein]-L-lysine.</text>
        <dbReference type="EC" id="2.3.2.27"/>
    </reaction>
</comment>
<evidence type="ECO:0000259" key="18">
    <source>
        <dbReference type="PROSITE" id="PS50089"/>
    </source>
</evidence>
<evidence type="ECO:0000256" key="14">
    <source>
        <dbReference type="ARBA" id="ARBA00024209"/>
    </source>
</evidence>
<evidence type="ECO:0000256" key="11">
    <source>
        <dbReference type="ARBA" id="ARBA00022833"/>
    </source>
</evidence>
<name>A0A834WDL3_9FABA</name>
<dbReference type="OrthoDB" id="8062037at2759"/>
<evidence type="ECO:0000256" key="3">
    <source>
        <dbReference type="ARBA" id="ARBA00004906"/>
    </source>
</evidence>
<dbReference type="Proteomes" id="UP000634136">
    <property type="component" value="Unassembled WGS sequence"/>
</dbReference>
<evidence type="ECO:0000256" key="16">
    <source>
        <dbReference type="SAM" id="Phobius"/>
    </source>
</evidence>
<dbReference type="EC" id="2.3.2.27" evidence="4"/>
<keyword evidence="13 16" id="KW-0472">Membrane</keyword>
<accession>A0A834WDL3</accession>
<dbReference type="Pfam" id="PF13639">
    <property type="entry name" value="zf-RING_2"/>
    <property type="match status" value="1"/>
</dbReference>
<comment type="subcellular location">
    <subcellularLocation>
        <location evidence="2">Membrane</location>
        <topology evidence="2">Single-pass membrane protein</topology>
    </subcellularLocation>
</comment>
<keyword evidence="10" id="KW-0833">Ubl conjugation pathway</keyword>
<keyword evidence="9 15" id="KW-0863">Zinc-finger</keyword>
<evidence type="ECO:0000256" key="12">
    <source>
        <dbReference type="ARBA" id="ARBA00022989"/>
    </source>
</evidence>
<reference evidence="19" key="1">
    <citation type="submission" date="2020-09" db="EMBL/GenBank/DDBJ databases">
        <title>Genome-Enabled Discovery of Anthraquinone Biosynthesis in Senna tora.</title>
        <authorList>
            <person name="Kang S.-H."/>
            <person name="Pandey R.P."/>
            <person name="Lee C.-M."/>
            <person name="Sim J.-S."/>
            <person name="Jeong J.-T."/>
            <person name="Choi B.-S."/>
            <person name="Jung M."/>
            <person name="Ginzburg D."/>
            <person name="Zhao K."/>
            <person name="Won S.Y."/>
            <person name="Oh T.-J."/>
            <person name="Yu Y."/>
            <person name="Kim N.-H."/>
            <person name="Lee O.R."/>
            <person name="Lee T.-H."/>
            <person name="Bashyal P."/>
            <person name="Kim T.-S."/>
            <person name="Lee W.-H."/>
            <person name="Kawkins C."/>
            <person name="Kim C.-K."/>
            <person name="Kim J.S."/>
            <person name="Ahn B.O."/>
            <person name="Rhee S.Y."/>
            <person name="Sohng J.K."/>
        </authorList>
    </citation>
    <scope>NUCLEOTIDE SEQUENCE</scope>
    <source>
        <tissue evidence="19">Leaf</tissue>
    </source>
</reference>
<keyword evidence="11" id="KW-0862">Zinc</keyword>
<dbReference type="CDD" id="cd16461">
    <property type="entry name" value="RING-H2_EL5-like"/>
    <property type="match status" value="1"/>
</dbReference>
<evidence type="ECO:0000256" key="10">
    <source>
        <dbReference type="ARBA" id="ARBA00022786"/>
    </source>
</evidence>
<evidence type="ECO:0000256" key="9">
    <source>
        <dbReference type="ARBA" id="ARBA00022771"/>
    </source>
</evidence>
<evidence type="ECO:0000256" key="13">
    <source>
        <dbReference type="ARBA" id="ARBA00023136"/>
    </source>
</evidence>
<evidence type="ECO:0000256" key="6">
    <source>
        <dbReference type="ARBA" id="ARBA00022692"/>
    </source>
</evidence>
<protein>
    <recommendedName>
        <fullName evidence="4">RING-type E3 ubiquitin transferase</fullName>
        <ecNumber evidence="4">2.3.2.27</ecNumber>
    </recommendedName>
</protein>
<evidence type="ECO:0000256" key="2">
    <source>
        <dbReference type="ARBA" id="ARBA00004167"/>
    </source>
</evidence>
<evidence type="ECO:0000256" key="1">
    <source>
        <dbReference type="ARBA" id="ARBA00000900"/>
    </source>
</evidence>
<proteinExistence type="inferred from homology"/>
<dbReference type="PANTHER" id="PTHR46539:SF18">
    <property type="entry name" value="RING-H2 FINGER PROTEIN ATL4J"/>
    <property type="match status" value="1"/>
</dbReference>
<dbReference type="FunFam" id="3.30.40.10:FF:000285">
    <property type="entry name" value="RING-H2 finger protein ATL43"/>
    <property type="match status" value="1"/>
</dbReference>